<dbReference type="OrthoDB" id="6293166at2"/>
<reference evidence="1 2" key="1">
    <citation type="submission" date="2016-10" db="EMBL/GenBank/DDBJ databases">
        <title>Pseudoalteromonas amylolytica sp. nov., isolated from the surface seawater.</title>
        <authorList>
            <person name="Wu Y.-H."/>
            <person name="Cheng H."/>
            <person name="Jin X.-B."/>
            <person name="Wang C.-S."/>
            <person name="Xu X.-W."/>
        </authorList>
    </citation>
    <scope>NUCLEOTIDE SEQUENCE [LARGE SCALE GENOMIC DNA]</scope>
    <source>
        <strain evidence="1 2">JCM 12483</strain>
    </source>
</reference>
<dbReference type="Pfam" id="PF09523">
    <property type="entry name" value="DUF2390"/>
    <property type="match status" value="1"/>
</dbReference>
<evidence type="ECO:0000313" key="2">
    <source>
        <dbReference type="Proteomes" id="UP000180253"/>
    </source>
</evidence>
<gene>
    <name evidence="1" type="ORF">BIW53_14165</name>
</gene>
<dbReference type="RefSeq" id="WP_070992669.1">
    <property type="nucleotide sequence ID" value="NZ_CBCSHD010000014.1"/>
</dbReference>
<dbReference type="Proteomes" id="UP000180253">
    <property type="component" value="Unassembled WGS sequence"/>
</dbReference>
<dbReference type="InterPro" id="IPR012659">
    <property type="entry name" value="CHP02444"/>
</dbReference>
<dbReference type="NCBIfam" id="TIGR02444">
    <property type="entry name" value="TIGR02444 family protein"/>
    <property type="match status" value="1"/>
</dbReference>
<dbReference type="AlphaFoldDB" id="A0A1S1N5I3"/>
<organism evidence="1 2">
    <name type="scientific">Pseudoalteromonas byunsanensis</name>
    <dbReference type="NCBI Taxonomy" id="327939"/>
    <lineage>
        <taxon>Bacteria</taxon>
        <taxon>Pseudomonadati</taxon>
        <taxon>Pseudomonadota</taxon>
        <taxon>Gammaproteobacteria</taxon>
        <taxon>Alteromonadales</taxon>
        <taxon>Pseudoalteromonadaceae</taxon>
        <taxon>Pseudoalteromonas</taxon>
    </lineage>
</organism>
<dbReference type="STRING" id="327939.BIW53_14165"/>
<sequence length="153" mass="18158">MNKLSEQAFWNFSCQLYRQGGAQNTLLMLQNERQKNINLCLLLLYLEKLQLQIREVDVTRLIQLCLQLDAQLLAPHRAIRSELKQRYVRHPHYQKLREQLLQSELQLERFQQTELLTLTQQLVLQPLSPSHNLSLYLNEHDLSLLQQSLADEK</sequence>
<evidence type="ECO:0000313" key="1">
    <source>
        <dbReference type="EMBL" id="OHU94693.1"/>
    </source>
</evidence>
<protein>
    <submittedName>
        <fullName evidence="1">TIGR02444 family protein</fullName>
    </submittedName>
</protein>
<accession>A0A1S1N5I3</accession>
<name>A0A1S1N5I3_9GAMM</name>
<keyword evidence="2" id="KW-1185">Reference proteome</keyword>
<proteinExistence type="predicted"/>
<comment type="caution">
    <text evidence="1">The sequence shown here is derived from an EMBL/GenBank/DDBJ whole genome shotgun (WGS) entry which is preliminary data.</text>
</comment>
<dbReference type="EMBL" id="MNAN01000033">
    <property type="protein sequence ID" value="OHU94693.1"/>
    <property type="molecule type" value="Genomic_DNA"/>
</dbReference>